<gene>
    <name evidence="1" type="ordered locus">bpr_I1128</name>
</gene>
<name>E0S243_BUTPB</name>
<organism evidence="1 2">
    <name type="scientific">Butyrivibrio proteoclasticus (strain ATCC 51982 / DSM 14932 / B316)</name>
    <name type="common">Clostridium proteoclasticum</name>
    <dbReference type="NCBI Taxonomy" id="515622"/>
    <lineage>
        <taxon>Bacteria</taxon>
        <taxon>Bacillati</taxon>
        <taxon>Bacillota</taxon>
        <taxon>Clostridia</taxon>
        <taxon>Lachnospirales</taxon>
        <taxon>Lachnospiraceae</taxon>
        <taxon>Butyrivibrio</taxon>
    </lineage>
</organism>
<dbReference type="EMBL" id="CP001810">
    <property type="protein sequence ID" value="ADL33868.1"/>
    <property type="molecule type" value="Genomic_DNA"/>
</dbReference>
<reference evidence="1 2" key="1">
    <citation type="journal article" date="2010" name="PLoS ONE">
        <title>The glycobiome of the rumen bacterium Butyrivibrio proteoclasticus B316(T) highlights adaptation to a polysaccharide-rich environment.</title>
        <authorList>
            <person name="Kelly W.J."/>
            <person name="Leahy S.C."/>
            <person name="Altermann E."/>
            <person name="Yeoman C.J."/>
            <person name="Dunne J.C."/>
            <person name="Kong Z."/>
            <person name="Pacheco D.M."/>
            <person name="Li D."/>
            <person name="Noel S.J."/>
            <person name="Moon C.D."/>
            <person name="Cookson A.L."/>
            <person name="Attwood G.T."/>
        </authorList>
    </citation>
    <scope>NUCLEOTIDE SEQUENCE [LARGE SCALE GENOMIC DNA]</scope>
    <source>
        <strain evidence="2">ATCC 51982 / DSM 14932 / B316</strain>
    </source>
</reference>
<protein>
    <submittedName>
        <fullName evidence="1">Uncharacterized protein</fullName>
    </submittedName>
</protein>
<dbReference type="Proteomes" id="UP000001299">
    <property type="component" value="Chromosome 1"/>
</dbReference>
<evidence type="ECO:0000313" key="1">
    <source>
        <dbReference type="EMBL" id="ADL33868.1"/>
    </source>
</evidence>
<accession>E0S243</accession>
<keyword evidence="2" id="KW-1185">Reference proteome</keyword>
<dbReference type="STRING" id="515622.bpr_I1128"/>
<evidence type="ECO:0000313" key="2">
    <source>
        <dbReference type="Proteomes" id="UP000001299"/>
    </source>
</evidence>
<dbReference type="KEGG" id="bpb:bpr_I1128"/>
<sequence>MKKAGMEELFGFLFDNVDKMIEAKEVKILL</sequence>
<dbReference type="HOGENOM" id="CLU_3402642_0_0_9"/>
<proteinExistence type="predicted"/>
<dbReference type="AlphaFoldDB" id="E0S243"/>